<dbReference type="AlphaFoldDB" id="A0A0F9YR72"/>
<feature type="compositionally biased region" description="Polar residues" evidence="1">
    <location>
        <begin position="588"/>
        <end position="609"/>
    </location>
</feature>
<feature type="region of interest" description="Disordered" evidence="1">
    <location>
        <begin position="579"/>
        <end position="609"/>
    </location>
</feature>
<dbReference type="Proteomes" id="UP000034350">
    <property type="component" value="Unassembled WGS sequence"/>
</dbReference>
<feature type="region of interest" description="Disordered" evidence="1">
    <location>
        <begin position="48"/>
        <end position="104"/>
    </location>
</feature>
<dbReference type="VEuPathDB" id="MicrosporidiaDB:NCER_101789"/>
<feature type="region of interest" description="Disordered" evidence="1">
    <location>
        <begin position="753"/>
        <end position="779"/>
    </location>
</feature>
<dbReference type="GeneID" id="36320188"/>
<comment type="caution">
    <text evidence="2">The sequence shown here is derived from an EMBL/GenBank/DDBJ whole genome shotgun (WGS) entry which is preliminary data.</text>
</comment>
<feature type="region of interest" description="Disordered" evidence="1">
    <location>
        <begin position="677"/>
        <end position="737"/>
    </location>
</feature>
<feature type="compositionally biased region" description="Basic and acidic residues" evidence="1">
    <location>
        <begin position="48"/>
        <end position="94"/>
    </location>
</feature>
<keyword evidence="3" id="KW-1185">Reference proteome</keyword>
<feature type="region of interest" description="Disordered" evidence="1">
    <location>
        <begin position="374"/>
        <end position="393"/>
    </location>
</feature>
<gene>
    <name evidence="2" type="ORF">AAJ76_340005001</name>
</gene>
<dbReference type="EMBL" id="JPQZ01000034">
    <property type="protein sequence ID" value="KKO75047.1"/>
    <property type="molecule type" value="Genomic_DNA"/>
</dbReference>
<feature type="compositionally biased region" description="Polar residues" evidence="1">
    <location>
        <begin position="715"/>
        <end position="725"/>
    </location>
</feature>
<evidence type="ECO:0000313" key="2">
    <source>
        <dbReference type="EMBL" id="KKO75047.1"/>
    </source>
</evidence>
<evidence type="ECO:0000256" key="1">
    <source>
        <dbReference type="SAM" id="MobiDB-lite"/>
    </source>
</evidence>
<dbReference type="OrthoDB" id="2194238at2759"/>
<protein>
    <submittedName>
        <fullName evidence="2">Uncharacterized protein</fullName>
    </submittedName>
</protein>
<sequence length="820" mass="92563">MTNNKSKSLIGSFLRKNYKNNILVLYMESSEKNVTKNEQKEMSMEIKNEQKEMSMETKNEQKEMSTETKNEQKEMSMETKNEQKEMSTETKNEQKGMSTELKSSSRLIEKTAIPDATKKTQIDEKNKTFYEAKNVDGDNPVELVCNNDKEQNKMDGNLKSVLNEISSKTFCGYHSVDSEGTVINLNEHLSLSETAKANETVDSSVQNDPSVILGAACVFTNNIPELIKDTKKNTKTTGTFDVFIVNDEGKINSYEINHYVEDDLNNQLYSKIKTPAEKKLSYQEKLRKIVNEIKNTNIEPIKESQPTILEISHYNTAKNNALVICYCGHGIQSEDCNCVMKNQNEDSEEQKFSSCSSISNGECLLTKGVFDSSSSEKTESSEIESREKSIDNKHAEKIDNDSLNTVLNGDRMSLHLVEEKVNKSQLPNLDVFEDKTNDMNQELEMMGNKEDIVQAEKDVLQQMVNNLAGTAVCSMGTDTLADVLGLKENELVVNELIDHNTQLMEKENVKEESISSISLNKSEPGTEEDVKDIMLQENVIVENLSKSHPTSTESTVSKISELSDYYVKSLNLESNAEMSEKFKDKNQKSSSSDALISQNTLNNENDNTFSTVREKIQKILPLLNKQASQPELTAVDKNEANLSTVIYDKKKLSRSTLSKQKSTEPSTLSDVKKAVFTTTSKEKSNENSSELAPENTTKSEQKVYVCAPKKDSEATTESQNASVLTENEESNKKSRSTFFEESANYVEVEIHLSEQSEQRNNEEIEKTVELSPSSSSQSTITFIENDKENYSQTLQNIRKNRVGRLVKFYEELDKKSKENR</sequence>
<feature type="compositionally biased region" description="Basic and acidic residues" evidence="1">
    <location>
        <begin position="753"/>
        <end position="768"/>
    </location>
</feature>
<dbReference type="VEuPathDB" id="MicrosporidiaDB:AAJ76_340005001"/>
<dbReference type="VEuPathDB" id="MicrosporidiaDB:G9O61_00g021380"/>
<dbReference type="VEuPathDB" id="MicrosporidiaDB:G9O61_00g019650"/>
<proteinExistence type="predicted"/>
<accession>A0A0F9YR72</accession>
<feature type="compositionally biased region" description="Polar residues" evidence="1">
    <location>
        <begin position="95"/>
        <end position="104"/>
    </location>
</feature>
<reference evidence="2 3" key="1">
    <citation type="journal article" date="2015" name="Environ. Microbiol.">
        <title>Genome analyses suggest the presence of polyploidy and recent human-driven expansions in eight global populations of the honeybee pathogen Nosema ceranae.</title>
        <authorList>
            <person name="Pelin A."/>
            <person name="Selman M."/>
            <person name="Aris-Brosou S."/>
            <person name="Farinelli L."/>
            <person name="Corradi N."/>
        </authorList>
    </citation>
    <scope>NUCLEOTIDE SEQUENCE [LARGE SCALE GENOMIC DNA]</scope>
    <source>
        <strain evidence="2 3">PA08 1199</strain>
    </source>
</reference>
<name>A0A0F9YR72_9MICR</name>
<organism evidence="2 3">
    <name type="scientific">Vairimorpha ceranae</name>
    <dbReference type="NCBI Taxonomy" id="40302"/>
    <lineage>
        <taxon>Eukaryota</taxon>
        <taxon>Fungi</taxon>
        <taxon>Fungi incertae sedis</taxon>
        <taxon>Microsporidia</taxon>
        <taxon>Nosematidae</taxon>
        <taxon>Vairimorpha</taxon>
    </lineage>
</organism>
<dbReference type="RefSeq" id="XP_024330789.1">
    <property type="nucleotide sequence ID" value="XM_024475253.1"/>
</dbReference>
<evidence type="ECO:0000313" key="3">
    <source>
        <dbReference type="Proteomes" id="UP000034350"/>
    </source>
</evidence>